<evidence type="ECO:0000313" key="1">
    <source>
        <dbReference type="EMBL" id="UXX80311.1"/>
    </source>
</evidence>
<evidence type="ECO:0000313" key="2">
    <source>
        <dbReference type="Proteomes" id="UP001062165"/>
    </source>
</evidence>
<sequence length="132" mass="14554">MTTFYKKEGVVTASSNAAAGTMTVQWDSLLDDQAIEECCQAQIEQVKKGIKILFLDVSVANGVPSQKRQEWFENYLFPNFSALGLKASITILPKSALTKLASKKWVKNSGAFNFDVFEAASLNDAQELARQL</sequence>
<organism evidence="1 2">
    <name type="scientific">Reichenbachiella carrageenanivorans</name>
    <dbReference type="NCBI Taxonomy" id="2979869"/>
    <lineage>
        <taxon>Bacteria</taxon>
        <taxon>Pseudomonadati</taxon>
        <taxon>Bacteroidota</taxon>
        <taxon>Cytophagia</taxon>
        <taxon>Cytophagales</taxon>
        <taxon>Reichenbachiellaceae</taxon>
        <taxon>Reichenbachiella</taxon>
    </lineage>
</organism>
<dbReference type="EMBL" id="CP106735">
    <property type="protein sequence ID" value="UXX80311.1"/>
    <property type="molecule type" value="Genomic_DNA"/>
</dbReference>
<proteinExistence type="predicted"/>
<accession>A0ABY6D2C5</accession>
<dbReference type="RefSeq" id="WP_263052041.1">
    <property type="nucleotide sequence ID" value="NZ_CP106735.1"/>
</dbReference>
<protein>
    <recommendedName>
        <fullName evidence="3">STAS/SEC14 domain-containing protein</fullName>
    </recommendedName>
</protein>
<gene>
    <name evidence="1" type="ORF">N7E81_04255</name>
</gene>
<name>A0ABY6D2C5_9BACT</name>
<evidence type="ECO:0008006" key="3">
    <source>
        <dbReference type="Google" id="ProtNLM"/>
    </source>
</evidence>
<reference evidence="1" key="1">
    <citation type="submission" date="2022-10" db="EMBL/GenBank/DDBJ databases">
        <title>Comparative genomics and taxonomic characterization of three novel marine species of genus Reichenbachiella exhibiting antioxidant and polysaccharide degradation activities.</title>
        <authorList>
            <person name="Muhammad N."/>
            <person name="Lee Y.-J."/>
            <person name="Ko J."/>
            <person name="Kim S.-G."/>
        </authorList>
    </citation>
    <scope>NUCLEOTIDE SEQUENCE</scope>
    <source>
        <strain evidence="1">Wsw4-B4</strain>
    </source>
</reference>
<keyword evidence="2" id="KW-1185">Reference proteome</keyword>
<dbReference type="Proteomes" id="UP001062165">
    <property type="component" value="Chromosome"/>
</dbReference>